<reference evidence="1 2" key="1">
    <citation type="submission" date="2014-04" db="EMBL/GenBank/DDBJ databases">
        <authorList>
            <consortium name="DOE Joint Genome Institute"/>
            <person name="Kuo A."/>
            <person name="Martino E."/>
            <person name="Perotto S."/>
            <person name="Kohler A."/>
            <person name="Nagy L.G."/>
            <person name="Floudas D."/>
            <person name="Copeland A."/>
            <person name="Barry K.W."/>
            <person name="Cichocki N."/>
            <person name="Veneault-Fourrey C."/>
            <person name="LaButti K."/>
            <person name="Lindquist E.A."/>
            <person name="Lipzen A."/>
            <person name="Lundell T."/>
            <person name="Morin E."/>
            <person name="Murat C."/>
            <person name="Sun H."/>
            <person name="Tunlid A."/>
            <person name="Henrissat B."/>
            <person name="Grigoriev I.V."/>
            <person name="Hibbett D.S."/>
            <person name="Martin F."/>
            <person name="Nordberg H.P."/>
            <person name="Cantor M.N."/>
            <person name="Hua S.X."/>
        </authorList>
    </citation>
    <scope>NUCLEOTIDE SEQUENCE [LARGE SCALE GENOMIC DNA]</scope>
    <source>
        <strain evidence="1 2">Zn</strain>
    </source>
</reference>
<dbReference type="EMBL" id="KN832879">
    <property type="protein sequence ID" value="KIM99153.1"/>
    <property type="molecule type" value="Genomic_DNA"/>
</dbReference>
<dbReference type="PANTHER" id="PTHR42791">
    <property type="entry name" value="GNAT FAMILY ACETYLTRANSFERASE"/>
    <property type="match status" value="1"/>
</dbReference>
<dbReference type="Proteomes" id="UP000054321">
    <property type="component" value="Unassembled WGS sequence"/>
</dbReference>
<sequence>MATISITSGGRERVTEASEVLGQAFADDPILAYLLCSMSREERLSYLPRYFKGLVTQATMNHAIIKEASGWKSCAVLVPPKSRVDNPLTMIPAGFIPMLWKIGIGGCQQAQRMLAEYQPISDALKANALAGQKRFYYVFCAGTLVEARGNGLCSAIMRDFQEIASREQLPIWLEATTAESVRLYQNLGWEVADETLLGNGKANADGVRCEGGEGVKIWGMVWRPNKS</sequence>
<dbReference type="STRING" id="913774.A0A0C3CJQ6"/>
<evidence type="ECO:0008006" key="3">
    <source>
        <dbReference type="Google" id="ProtNLM"/>
    </source>
</evidence>
<dbReference type="InParanoid" id="A0A0C3CJQ6"/>
<accession>A0A0C3CJQ6</accession>
<dbReference type="SUPFAM" id="SSF55729">
    <property type="entry name" value="Acyl-CoA N-acyltransferases (Nat)"/>
    <property type="match status" value="1"/>
</dbReference>
<dbReference type="PANTHER" id="PTHR42791:SF1">
    <property type="entry name" value="N-ACETYLTRANSFERASE DOMAIN-CONTAINING PROTEIN"/>
    <property type="match status" value="1"/>
</dbReference>
<evidence type="ECO:0000313" key="1">
    <source>
        <dbReference type="EMBL" id="KIM99153.1"/>
    </source>
</evidence>
<gene>
    <name evidence="1" type="ORF">OIDMADRAFT_30788</name>
</gene>
<dbReference type="OrthoDB" id="544277at2759"/>
<proteinExistence type="predicted"/>
<dbReference type="InterPro" id="IPR052523">
    <property type="entry name" value="Trichothecene_AcTrans"/>
</dbReference>
<dbReference type="HOGENOM" id="CLU_069195_2_0_1"/>
<evidence type="ECO:0000313" key="2">
    <source>
        <dbReference type="Proteomes" id="UP000054321"/>
    </source>
</evidence>
<dbReference type="Gene3D" id="3.40.630.30">
    <property type="match status" value="1"/>
</dbReference>
<dbReference type="InterPro" id="IPR016181">
    <property type="entry name" value="Acyl_CoA_acyltransferase"/>
</dbReference>
<organism evidence="1 2">
    <name type="scientific">Oidiodendron maius (strain Zn)</name>
    <dbReference type="NCBI Taxonomy" id="913774"/>
    <lineage>
        <taxon>Eukaryota</taxon>
        <taxon>Fungi</taxon>
        <taxon>Dikarya</taxon>
        <taxon>Ascomycota</taxon>
        <taxon>Pezizomycotina</taxon>
        <taxon>Leotiomycetes</taxon>
        <taxon>Leotiomycetes incertae sedis</taxon>
        <taxon>Myxotrichaceae</taxon>
        <taxon>Oidiodendron</taxon>
    </lineage>
</organism>
<reference evidence="2" key="2">
    <citation type="submission" date="2015-01" db="EMBL/GenBank/DDBJ databases">
        <title>Evolutionary Origins and Diversification of the Mycorrhizal Mutualists.</title>
        <authorList>
            <consortium name="DOE Joint Genome Institute"/>
            <consortium name="Mycorrhizal Genomics Consortium"/>
            <person name="Kohler A."/>
            <person name="Kuo A."/>
            <person name="Nagy L.G."/>
            <person name="Floudas D."/>
            <person name="Copeland A."/>
            <person name="Barry K.W."/>
            <person name="Cichocki N."/>
            <person name="Veneault-Fourrey C."/>
            <person name="LaButti K."/>
            <person name="Lindquist E.A."/>
            <person name="Lipzen A."/>
            <person name="Lundell T."/>
            <person name="Morin E."/>
            <person name="Murat C."/>
            <person name="Riley R."/>
            <person name="Ohm R."/>
            <person name="Sun H."/>
            <person name="Tunlid A."/>
            <person name="Henrissat B."/>
            <person name="Grigoriev I.V."/>
            <person name="Hibbett D.S."/>
            <person name="Martin F."/>
        </authorList>
    </citation>
    <scope>NUCLEOTIDE SEQUENCE [LARGE SCALE GENOMIC DNA]</scope>
    <source>
        <strain evidence="2">Zn</strain>
    </source>
</reference>
<dbReference type="AlphaFoldDB" id="A0A0C3CJQ6"/>
<keyword evidence="2" id="KW-1185">Reference proteome</keyword>
<protein>
    <recommendedName>
        <fullName evidence="3">N-acetyltransferase domain-containing protein</fullName>
    </recommendedName>
</protein>
<name>A0A0C3CJQ6_OIDMZ</name>